<sequence length="124" mass="13616">MHETVTVRVMQVEVKELIRQPSFMMAVIIADQSRACKLIMYNAKYEERVANADQHGFLIVNAINKQSHIETSSTTIISITPKFTIPPAVLRSIGGTHITVQAATSSPEGKLVSVQGKVSKVKPK</sequence>
<dbReference type="AlphaFoldDB" id="A0AAE0VW95"/>
<proteinExistence type="predicted"/>
<protein>
    <submittedName>
        <fullName evidence="1">Uncharacterized protein</fullName>
    </submittedName>
</protein>
<evidence type="ECO:0000313" key="2">
    <source>
        <dbReference type="Proteomes" id="UP001195483"/>
    </source>
</evidence>
<name>A0AAE0VW95_9BIVA</name>
<gene>
    <name evidence="1" type="ORF">CHS0354_005291</name>
</gene>
<keyword evidence="2" id="KW-1185">Reference proteome</keyword>
<dbReference type="Proteomes" id="UP001195483">
    <property type="component" value="Unassembled WGS sequence"/>
</dbReference>
<reference evidence="1" key="2">
    <citation type="journal article" date="2021" name="Genome Biol. Evol.">
        <title>Developing a high-quality reference genome for a parasitic bivalve with doubly uniparental inheritance (Bivalvia: Unionida).</title>
        <authorList>
            <person name="Smith C.H."/>
        </authorList>
    </citation>
    <scope>NUCLEOTIDE SEQUENCE</scope>
    <source>
        <strain evidence="1">CHS0354</strain>
        <tissue evidence="1">Mantle</tissue>
    </source>
</reference>
<reference evidence="1" key="1">
    <citation type="journal article" date="2021" name="Genome Biol. Evol.">
        <title>A High-Quality Reference Genome for a Parasitic Bivalve with Doubly Uniparental Inheritance (Bivalvia: Unionida).</title>
        <authorList>
            <person name="Smith C.H."/>
        </authorList>
    </citation>
    <scope>NUCLEOTIDE SEQUENCE</scope>
    <source>
        <strain evidence="1">CHS0354</strain>
    </source>
</reference>
<comment type="caution">
    <text evidence="1">The sequence shown here is derived from an EMBL/GenBank/DDBJ whole genome shotgun (WGS) entry which is preliminary data.</text>
</comment>
<reference evidence="1" key="3">
    <citation type="submission" date="2023-05" db="EMBL/GenBank/DDBJ databases">
        <authorList>
            <person name="Smith C.H."/>
        </authorList>
    </citation>
    <scope>NUCLEOTIDE SEQUENCE</scope>
    <source>
        <strain evidence="1">CHS0354</strain>
        <tissue evidence="1">Mantle</tissue>
    </source>
</reference>
<accession>A0AAE0VW95</accession>
<evidence type="ECO:0000313" key="1">
    <source>
        <dbReference type="EMBL" id="KAK3591375.1"/>
    </source>
</evidence>
<dbReference type="EMBL" id="JAEAOA010000378">
    <property type="protein sequence ID" value="KAK3591375.1"/>
    <property type="molecule type" value="Genomic_DNA"/>
</dbReference>
<organism evidence="1 2">
    <name type="scientific">Potamilus streckersoni</name>
    <dbReference type="NCBI Taxonomy" id="2493646"/>
    <lineage>
        <taxon>Eukaryota</taxon>
        <taxon>Metazoa</taxon>
        <taxon>Spiralia</taxon>
        <taxon>Lophotrochozoa</taxon>
        <taxon>Mollusca</taxon>
        <taxon>Bivalvia</taxon>
        <taxon>Autobranchia</taxon>
        <taxon>Heteroconchia</taxon>
        <taxon>Palaeoheterodonta</taxon>
        <taxon>Unionida</taxon>
        <taxon>Unionoidea</taxon>
        <taxon>Unionidae</taxon>
        <taxon>Ambleminae</taxon>
        <taxon>Lampsilini</taxon>
        <taxon>Potamilus</taxon>
    </lineage>
</organism>